<accession>A0A6I6CCU0</accession>
<keyword evidence="1" id="KW-0175">Coiled coil</keyword>
<dbReference type="KEGG" id="stab:STABA_v1c04210"/>
<sequence>MEKNDFKNYIENLIRLAKDCQENCEKANEKCQNNIHRIVDNIDICENGKEKCDCIYHKRLYELSKDYEKIIKDFTNETTKKTFGTFDETFKGFRNIFTKKNKEENINSEEIKCKKNKKHKFKKEYKFVEEDFDDSLFDFKNLQEDYDDLKEDFDNLKEDLDDLQEDFEYLKDELEDLKEEFKDLKRDFKN</sequence>
<dbReference type="Proteomes" id="UP000424468">
    <property type="component" value="Chromosome"/>
</dbReference>
<protein>
    <submittedName>
        <fullName evidence="2">Uncharacterized protein</fullName>
    </submittedName>
</protein>
<name>A0A6I6CCU0_9MOLU</name>
<gene>
    <name evidence="2" type="ORF">STABA_v1c04210</name>
</gene>
<keyword evidence="3" id="KW-1185">Reference proteome</keyword>
<reference evidence="2 3" key="1">
    <citation type="submission" date="2019-11" db="EMBL/GenBank/DDBJ databases">
        <title>Complete genome sequence of Spiroplasma tabanidicola TAUS-1 (DSM 22603).</title>
        <authorList>
            <person name="Huang C.-T."/>
            <person name="Lin Y.-C."/>
            <person name="Kuo C.-H."/>
        </authorList>
    </citation>
    <scope>NUCLEOTIDE SEQUENCE [LARGE SCALE GENOMIC DNA]</scope>
    <source>
        <strain evidence="2 3">TAUS-1</strain>
    </source>
</reference>
<dbReference type="EMBL" id="CP046276">
    <property type="protein sequence ID" value="QGS51784.1"/>
    <property type="molecule type" value="Genomic_DNA"/>
</dbReference>
<proteinExistence type="predicted"/>
<feature type="coiled-coil region" evidence="1">
    <location>
        <begin position="111"/>
        <end position="187"/>
    </location>
</feature>
<evidence type="ECO:0000256" key="1">
    <source>
        <dbReference type="SAM" id="Coils"/>
    </source>
</evidence>
<dbReference type="AlphaFoldDB" id="A0A6I6CCU0"/>
<evidence type="ECO:0000313" key="3">
    <source>
        <dbReference type="Proteomes" id="UP000424468"/>
    </source>
</evidence>
<dbReference type="Gene3D" id="1.20.1480.30">
    <property type="entry name" value="Designed four-helix bundle protein"/>
    <property type="match status" value="1"/>
</dbReference>
<evidence type="ECO:0000313" key="2">
    <source>
        <dbReference type="EMBL" id="QGS51784.1"/>
    </source>
</evidence>
<organism evidence="2 3">
    <name type="scientific">Spiroplasma tabanidicola</name>
    <dbReference type="NCBI Taxonomy" id="324079"/>
    <lineage>
        <taxon>Bacteria</taxon>
        <taxon>Bacillati</taxon>
        <taxon>Mycoplasmatota</taxon>
        <taxon>Mollicutes</taxon>
        <taxon>Entomoplasmatales</taxon>
        <taxon>Spiroplasmataceae</taxon>
        <taxon>Spiroplasma</taxon>
    </lineage>
</organism>